<keyword evidence="7 8" id="KW-0472">Membrane</keyword>
<evidence type="ECO:0000256" key="7">
    <source>
        <dbReference type="ARBA" id="ARBA00023136"/>
    </source>
</evidence>
<evidence type="ECO:0000256" key="2">
    <source>
        <dbReference type="ARBA" id="ARBA00022617"/>
    </source>
</evidence>
<dbReference type="InterPro" id="IPR034804">
    <property type="entry name" value="SQR/QFR_C/D"/>
</dbReference>
<evidence type="ECO:0000313" key="9">
    <source>
        <dbReference type="EMBL" id="GAA3724604.1"/>
    </source>
</evidence>
<dbReference type="SUPFAM" id="SSF81343">
    <property type="entry name" value="Fumarate reductase respiratory complex transmembrane subunits"/>
    <property type="match status" value="1"/>
</dbReference>
<name>A0ABP7ETM8_9STAP</name>
<dbReference type="CDD" id="cd03497">
    <property type="entry name" value="SQR_TypeB_1_TM"/>
    <property type="match status" value="1"/>
</dbReference>
<evidence type="ECO:0000256" key="8">
    <source>
        <dbReference type="SAM" id="Phobius"/>
    </source>
</evidence>
<organism evidence="9 10">
    <name type="scientific">Salinicoccus jeotgali</name>
    <dbReference type="NCBI Taxonomy" id="381634"/>
    <lineage>
        <taxon>Bacteria</taxon>
        <taxon>Bacillati</taxon>
        <taxon>Bacillota</taxon>
        <taxon>Bacilli</taxon>
        <taxon>Bacillales</taxon>
        <taxon>Staphylococcaceae</taxon>
        <taxon>Salinicoccus</taxon>
    </lineage>
</organism>
<reference evidence="10" key="1">
    <citation type="journal article" date="2019" name="Int. J. Syst. Evol. Microbiol.">
        <title>The Global Catalogue of Microorganisms (GCM) 10K type strain sequencing project: providing services to taxonomists for standard genome sequencing and annotation.</title>
        <authorList>
            <consortium name="The Broad Institute Genomics Platform"/>
            <consortium name="The Broad Institute Genome Sequencing Center for Infectious Disease"/>
            <person name="Wu L."/>
            <person name="Ma J."/>
        </authorList>
    </citation>
    <scope>NUCLEOTIDE SEQUENCE [LARGE SCALE GENOMIC DNA]</scope>
    <source>
        <strain evidence="10">JCM 16981</strain>
    </source>
</reference>
<dbReference type="Pfam" id="PF01127">
    <property type="entry name" value="Sdh_cyt"/>
    <property type="match status" value="1"/>
</dbReference>
<dbReference type="InterPro" id="IPR011138">
    <property type="entry name" value="Cytochrome_b-558"/>
</dbReference>
<keyword evidence="3 8" id="KW-0812">Transmembrane</keyword>
<keyword evidence="10" id="KW-1185">Reference proteome</keyword>
<dbReference type="InterPro" id="IPR016002">
    <property type="entry name" value="Succ_DH_cyt_b558_Firmicute"/>
</dbReference>
<dbReference type="Proteomes" id="UP001500920">
    <property type="component" value="Unassembled WGS sequence"/>
</dbReference>
<feature type="transmembrane region" description="Helical" evidence="8">
    <location>
        <begin position="100"/>
        <end position="121"/>
    </location>
</feature>
<keyword evidence="6" id="KW-0408">Iron</keyword>
<feature type="transmembrane region" description="Helical" evidence="8">
    <location>
        <begin position="148"/>
        <end position="175"/>
    </location>
</feature>
<evidence type="ECO:0000256" key="5">
    <source>
        <dbReference type="ARBA" id="ARBA00022989"/>
    </source>
</evidence>
<keyword evidence="5 8" id="KW-1133">Transmembrane helix</keyword>
<comment type="subcellular location">
    <subcellularLocation>
        <location evidence="1">Membrane</location>
    </subcellularLocation>
</comment>
<feature type="transmembrane region" description="Helical" evidence="8">
    <location>
        <begin position="187"/>
        <end position="207"/>
    </location>
</feature>
<evidence type="ECO:0000313" key="10">
    <source>
        <dbReference type="Proteomes" id="UP001500920"/>
    </source>
</evidence>
<accession>A0ABP7ETM8</accession>
<gene>
    <name evidence="9" type="ORF">GCM10022378_13300</name>
</gene>
<feature type="transmembrane region" description="Helical" evidence="8">
    <location>
        <begin position="51"/>
        <end position="80"/>
    </location>
</feature>
<evidence type="ECO:0000256" key="6">
    <source>
        <dbReference type="ARBA" id="ARBA00023004"/>
    </source>
</evidence>
<dbReference type="EMBL" id="BAABCK010000022">
    <property type="protein sequence ID" value="GAA3724604.1"/>
    <property type="molecule type" value="Genomic_DNA"/>
</dbReference>
<evidence type="ECO:0000256" key="4">
    <source>
        <dbReference type="ARBA" id="ARBA00022723"/>
    </source>
</evidence>
<sequence>MSKQDSSFAIRRLHSLLGVIPLGVFLIQHLVVNHFATRSEEAFNTAAGFMASLPFVLFLEIFVIYLPILFHGVYGIYIAFTAKYNIGGKGYGFHSTYRNWLFALQRISGVIAFIFIAIHVFQTRVQVFFGAEVNFDLVHQIVNNPAWLIFYIVGIIATVFHFANGLWAFMITWGFTQSDRSQRMMSYVSAVIFVVVSFIGIQAILAFI</sequence>
<keyword evidence="4" id="KW-0479">Metal-binding</keyword>
<evidence type="ECO:0000256" key="3">
    <source>
        <dbReference type="ARBA" id="ARBA00022692"/>
    </source>
</evidence>
<dbReference type="Gene3D" id="1.20.1300.10">
    <property type="entry name" value="Fumarate reductase/succinate dehydrogenase, transmembrane subunit"/>
    <property type="match status" value="1"/>
</dbReference>
<feature type="transmembrane region" description="Helical" evidence="8">
    <location>
        <begin position="12"/>
        <end position="31"/>
    </location>
</feature>
<comment type="caution">
    <text evidence="9">The sequence shown here is derived from an EMBL/GenBank/DDBJ whole genome shotgun (WGS) entry which is preliminary data.</text>
</comment>
<proteinExistence type="predicted"/>
<dbReference type="PIRSF" id="PIRSF000170">
    <property type="entry name" value="Succ_dh_cyt_b558"/>
    <property type="match status" value="1"/>
</dbReference>
<protein>
    <submittedName>
        <fullName evidence="9">Succinate dehydrogenase cytochrome b558 subunit</fullName>
    </submittedName>
</protein>
<dbReference type="RefSeq" id="WP_344702735.1">
    <property type="nucleotide sequence ID" value="NZ_BAABCK010000022.1"/>
</dbReference>
<evidence type="ECO:0000256" key="1">
    <source>
        <dbReference type="ARBA" id="ARBA00004370"/>
    </source>
</evidence>
<dbReference type="NCBIfam" id="TIGR02046">
    <property type="entry name" value="sdhC_b558_fam"/>
    <property type="match status" value="1"/>
</dbReference>
<keyword evidence="2" id="KW-0349">Heme</keyword>
<dbReference type="InterPro" id="IPR000701">
    <property type="entry name" value="SuccDH_FuR_B_TM-su"/>
</dbReference>